<proteinExistence type="predicted"/>
<feature type="signal peptide" evidence="1">
    <location>
        <begin position="1"/>
        <end position="25"/>
    </location>
</feature>
<dbReference type="Proteomes" id="UP000562492">
    <property type="component" value="Unassembled WGS sequence"/>
</dbReference>
<keyword evidence="1" id="KW-0732">Signal</keyword>
<protein>
    <recommendedName>
        <fullName evidence="4">Plastocyanin-like domain-containing protein</fullName>
    </recommendedName>
</protein>
<evidence type="ECO:0000313" key="2">
    <source>
        <dbReference type="EMBL" id="MBB6576087.1"/>
    </source>
</evidence>
<sequence>MDRRNFAKRALTGVAVAASGSPVLAALVSQPSSADALMHNPVAFAGTVFTLENGTVLTLVNVTHAAVDRRIDQWTLKFQCSQPVTEGIHRLRLPQSGQDVELFLQPHGQAAMAYISKLAAS</sequence>
<keyword evidence="3" id="KW-1185">Reference proteome</keyword>
<comment type="caution">
    <text evidence="2">The sequence shown here is derived from an EMBL/GenBank/DDBJ whole genome shotgun (WGS) entry which is preliminary data.</text>
</comment>
<dbReference type="RefSeq" id="WP_184704221.1">
    <property type="nucleotide sequence ID" value="NZ_JACHKZ010000001.1"/>
</dbReference>
<feature type="chain" id="PRO_5046974538" description="Plastocyanin-like domain-containing protein" evidence="1">
    <location>
        <begin position="26"/>
        <end position="121"/>
    </location>
</feature>
<name>A0ABR6RAA3_9BURK</name>
<evidence type="ECO:0000256" key="1">
    <source>
        <dbReference type="SAM" id="SignalP"/>
    </source>
</evidence>
<gene>
    <name evidence="2" type="ORF">HNP33_000135</name>
</gene>
<reference evidence="2 3" key="1">
    <citation type="submission" date="2020-08" db="EMBL/GenBank/DDBJ databases">
        <title>Functional genomics of gut bacteria from endangered species of beetles.</title>
        <authorList>
            <person name="Carlos-Shanley C."/>
        </authorList>
    </citation>
    <scope>NUCLEOTIDE SEQUENCE [LARGE SCALE GENOMIC DNA]</scope>
    <source>
        <strain evidence="2 3">S00124</strain>
    </source>
</reference>
<evidence type="ECO:0000313" key="3">
    <source>
        <dbReference type="Proteomes" id="UP000562492"/>
    </source>
</evidence>
<evidence type="ECO:0008006" key="4">
    <source>
        <dbReference type="Google" id="ProtNLM"/>
    </source>
</evidence>
<dbReference type="EMBL" id="JACHKZ010000001">
    <property type="protein sequence ID" value="MBB6576087.1"/>
    <property type="molecule type" value="Genomic_DNA"/>
</dbReference>
<accession>A0ABR6RAA3</accession>
<organism evidence="2 3">
    <name type="scientific">Comamonas odontotermitis</name>
    <dbReference type="NCBI Taxonomy" id="379895"/>
    <lineage>
        <taxon>Bacteria</taxon>
        <taxon>Pseudomonadati</taxon>
        <taxon>Pseudomonadota</taxon>
        <taxon>Betaproteobacteria</taxon>
        <taxon>Burkholderiales</taxon>
        <taxon>Comamonadaceae</taxon>
        <taxon>Comamonas</taxon>
    </lineage>
</organism>